<keyword evidence="2" id="KW-0812">Transmembrane</keyword>
<dbReference type="AlphaFoldDB" id="A0A918ZL98"/>
<feature type="compositionally biased region" description="Low complexity" evidence="1">
    <location>
        <begin position="460"/>
        <end position="469"/>
    </location>
</feature>
<reference evidence="4" key="2">
    <citation type="submission" date="2020-09" db="EMBL/GenBank/DDBJ databases">
        <authorList>
            <person name="Sun Q."/>
            <person name="Ohkuma M."/>
        </authorList>
    </citation>
    <scope>NUCLEOTIDE SEQUENCE</scope>
    <source>
        <strain evidence="4">JCM 4784</strain>
    </source>
</reference>
<evidence type="ECO:0000256" key="1">
    <source>
        <dbReference type="SAM" id="MobiDB-lite"/>
    </source>
</evidence>
<feature type="domain" description="Htaa" evidence="3">
    <location>
        <begin position="53"/>
        <end position="217"/>
    </location>
</feature>
<feature type="region of interest" description="Disordered" evidence="1">
    <location>
        <begin position="434"/>
        <end position="469"/>
    </location>
</feature>
<dbReference type="InterPro" id="IPR007331">
    <property type="entry name" value="Htaa"/>
</dbReference>
<gene>
    <name evidence="4" type="ORF">GCM10018785_29800</name>
</gene>
<feature type="compositionally biased region" description="Low complexity" evidence="1">
    <location>
        <begin position="514"/>
        <end position="529"/>
    </location>
</feature>
<keyword evidence="5" id="KW-1185">Reference proteome</keyword>
<dbReference type="Pfam" id="PF04213">
    <property type="entry name" value="HtaA"/>
    <property type="match status" value="2"/>
</dbReference>
<keyword evidence="2" id="KW-0472">Membrane</keyword>
<dbReference type="InterPro" id="IPR006311">
    <property type="entry name" value="TAT_signal"/>
</dbReference>
<name>A0A918ZL98_9ACTN</name>
<protein>
    <recommendedName>
        <fullName evidence="3">Htaa domain-containing protein</fullName>
    </recommendedName>
</protein>
<evidence type="ECO:0000313" key="5">
    <source>
        <dbReference type="Proteomes" id="UP000608024"/>
    </source>
</evidence>
<feature type="compositionally biased region" description="Low complexity" evidence="1">
    <location>
        <begin position="437"/>
        <end position="448"/>
    </location>
</feature>
<evidence type="ECO:0000259" key="3">
    <source>
        <dbReference type="Pfam" id="PF04213"/>
    </source>
</evidence>
<feature type="compositionally biased region" description="Basic and acidic residues" evidence="1">
    <location>
        <begin position="243"/>
        <end position="257"/>
    </location>
</feature>
<dbReference type="RefSeq" id="WP_190136398.1">
    <property type="nucleotide sequence ID" value="NZ_BNBT01000036.1"/>
</dbReference>
<feature type="domain" description="Htaa" evidence="3">
    <location>
        <begin position="270"/>
        <end position="420"/>
    </location>
</feature>
<organism evidence="4 5">
    <name type="scientific">Streptomyces longispororuber</name>
    <dbReference type="NCBI Taxonomy" id="68230"/>
    <lineage>
        <taxon>Bacteria</taxon>
        <taxon>Bacillati</taxon>
        <taxon>Actinomycetota</taxon>
        <taxon>Actinomycetes</taxon>
        <taxon>Kitasatosporales</taxon>
        <taxon>Streptomycetaceae</taxon>
        <taxon>Streptomyces</taxon>
    </lineage>
</organism>
<accession>A0A918ZL98</accession>
<dbReference type="Proteomes" id="UP000608024">
    <property type="component" value="Unassembled WGS sequence"/>
</dbReference>
<sequence length="535" mass="53737">MPSSRPSRPRHRGARAGTGARGLLAVVAALAGVAGALLPAAAARADARDVQGGRLDWGIRSSFQSYVTGPVARGSWSLQGGAATVGGSQFRFHSATGSYDPESGAFRAAFSGGVHFTGHKKGSAYQLDLTVSRPTVAVSGGSGTLYADMVSKEKATGKLTSARQVPLASLDLSGIAMKGGTGPIALTNVPATLTARGAEAFAGYYPAGTKLDPVSLSTDLAARAATEPRAEPSGKPGNPGKSAGEKRDGTDGTEGRRTGAAGRFEDAAVVDWGVRRTFREYDSGSLAKGGWTLSGGAQDGGALFRFPRGEGTYDTKRRTLDARFAGAVRFTGRHGLDLRIDRVAVGVKDGKGTLYADVTSADFTRKKAPLVTFTGPALARLTPRDGLIAVTEAPAKLTADGSRAFGSLYKAGTAMDPVSLAVAVDEKAELPALPDLGSSARAGSGQAAPDKAGQPRSEEAAAGEASADDASPALPITLTAVAALLVAGALGFGVTRRRGAGRADAGAGAGAGVDGAAVAGGVAEPGDGAPAPPRE</sequence>
<dbReference type="EMBL" id="BNBT01000036">
    <property type="protein sequence ID" value="GHE58584.1"/>
    <property type="molecule type" value="Genomic_DNA"/>
</dbReference>
<keyword evidence="2" id="KW-1133">Transmembrane helix</keyword>
<feature type="region of interest" description="Disordered" evidence="1">
    <location>
        <begin position="501"/>
        <end position="535"/>
    </location>
</feature>
<proteinExistence type="predicted"/>
<evidence type="ECO:0000256" key="2">
    <source>
        <dbReference type="SAM" id="Phobius"/>
    </source>
</evidence>
<dbReference type="PROSITE" id="PS51318">
    <property type="entry name" value="TAT"/>
    <property type="match status" value="1"/>
</dbReference>
<comment type="caution">
    <text evidence="4">The sequence shown here is derived from an EMBL/GenBank/DDBJ whole genome shotgun (WGS) entry which is preliminary data.</text>
</comment>
<reference evidence="4" key="1">
    <citation type="journal article" date="2014" name="Int. J. Syst. Evol. Microbiol.">
        <title>Complete genome sequence of Corynebacterium casei LMG S-19264T (=DSM 44701T), isolated from a smear-ripened cheese.</title>
        <authorList>
            <consortium name="US DOE Joint Genome Institute (JGI-PGF)"/>
            <person name="Walter F."/>
            <person name="Albersmeier A."/>
            <person name="Kalinowski J."/>
            <person name="Ruckert C."/>
        </authorList>
    </citation>
    <scope>NUCLEOTIDE SEQUENCE</scope>
    <source>
        <strain evidence="4">JCM 4784</strain>
    </source>
</reference>
<feature type="region of interest" description="Disordered" evidence="1">
    <location>
        <begin position="222"/>
        <end position="261"/>
    </location>
</feature>
<evidence type="ECO:0000313" key="4">
    <source>
        <dbReference type="EMBL" id="GHE58584.1"/>
    </source>
</evidence>
<feature type="transmembrane region" description="Helical" evidence="2">
    <location>
        <begin position="473"/>
        <end position="494"/>
    </location>
</feature>